<dbReference type="InterPro" id="IPR002925">
    <property type="entry name" value="Dienelactn_hydro"/>
</dbReference>
<sequence>MIDGENMSDLAKRLRDKKAFAWNFDPAVSDVATWQRTTLAAVRNALGIGIGIGTIATPSATPLAEWEDDGSFGQHLQLGFSNGETADAYLLRPSTKHPTPGILLFHDHGSFFSIGRQKLIRRPDEPLETAAQSNEWATRLYGGQHVGNVLARRGYSVLCVDTLGWGGRSGTGYEGQQALAANLLQFGQSLAGVVLQEDLEALAFLKQLDGVDPERLASFGFSMGGARAWQVAALSPDAKACVSGGWMGTLSGLMQSGSNQLRGQSAFYMLHPGIAGRIDYPHLAALAAPKPALFFSGRDDRHFPEAIATDAFRQMRMIWDTTDAPNALHTRMVPGGHVFAVQQQDDAIDWLDRVL</sequence>
<comment type="caution">
    <text evidence="2">The sequence shown here is derived from an EMBL/GenBank/DDBJ whole genome shotgun (WGS) entry which is preliminary data.</text>
</comment>
<proteinExistence type="predicted"/>
<feature type="domain" description="Dienelactone hydrolase" evidence="1">
    <location>
        <begin position="146"/>
        <end position="307"/>
    </location>
</feature>
<protein>
    <submittedName>
        <fullName evidence="2">Alpha/beta fold hydrolase</fullName>
    </submittedName>
</protein>
<dbReference type="Proteomes" id="UP001155840">
    <property type="component" value="Unassembled WGS sequence"/>
</dbReference>
<dbReference type="InterPro" id="IPR029058">
    <property type="entry name" value="AB_hydrolase_fold"/>
</dbReference>
<dbReference type="InterPro" id="IPR050261">
    <property type="entry name" value="FrsA_esterase"/>
</dbReference>
<accession>A0AA43ZCU1</accession>
<dbReference type="PANTHER" id="PTHR22946:SF0">
    <property type="entry name" value="DIENELACTONE HYDROLASE DOMAIN-CONTAINING PROTEIN"/>
    <property type="match status" value="1"/>
</dbReference>
<reference evidence="2" key="1">
    <citation type="submission" date="2020-03" db="EMBL/GenBank/DDBJ databases">
        <title>Ferranicluibacter endophyticum gen. nov., sp. nov., a new genus isolated from Rubus ulmifolius Schott. stem.</title>
        <authorList>
            <person name="Roca-Couso R."/>
            <person name="Flores-Felix J.D."/>
            <person name="Igual J.M."/>
            <person name="Rivas R."/>
        </authorList>
    </citation>
    <scope>NUCLEOTIDE SEQUENCE</scope>
    <source>
        <strain evidence="2">CRRU44</strain>
    </source>
</reference>
<gene>
    <name evidence="2" type="ORF">G8E10_06825</name>
</gene>
<keyword evidence="3" id="KW-1185">Reference proteome</keyword>
<dbReference type="Pfam" id="PF01738">
    <property type="entry name" value="DLH"/>
    <property type="match status" value="1"/>
</dbReference>
<dbReference type="Gene3D" id="3.40.50.1820">
    <property type="entry name" value="alpha/beta hydrolase"/>
    <property type="match status" value="1"/>
</dbReference>
<dbReference type="RefSeq" id="WP_110801248.1">
    <property type="nucleotide sequence ID" value="NZ_JAANCM010000003.1"/>
</dbReference>
<dbReference type="EMBL" id="JAANCM010000003">
    <property type="protein sequence ID" value="NHT75459.1"/>
    <property type="molecule type" value="Genomic_DNA"/>
</dbReference>
<dbReference type="AlphaFoldDB" id="A0AA43ZCU1"/>
<evidence type="ECO:0000313" key="2">
    <source>
        <dbReference type="EMBL" id="NHT75459.1"/>
    </source>
</evidence>
<evidence type="ECO:0000313" key="3">
    <source>
        <dbReference type="Proteomes" id="UP001155840"/>
    </source>
</evidence>
<name>A0AA43ZCU1_9HYPH</name>
<dbReference type="PANTHER" id="PTHR22946">
    <property type="entry name" value="DIENELACTONE HYDROLASE DOMAIN-CONTAINING PROTEIN-RELATED"/>
    <property type="match status" value="1"/>
</dbReference>
<dbReference type="SUPFAM" id="SSF53474">
    <property type="entry name" value="alpha/beta-Hydrolases"/>
    <property type="match status" value="1"/>
</dbReference>
<dbReference type="GO" id="GO:0016787">
    <property type="term" value="F:hydrolase activity"/>
    <property type="evidence" value="ECO:0007669"/>
    <property type="project" value="UniProtKB-KW"/>
</dbReference>
<keyword evidence="2" id="KW-0378">Hydrolase</keyword>
<organism evidence="2 3">
    <name type="scientific">Ferranicluibacter rubi</name>
    <dbReference type="NCBI Taxonomy" id="2715133"/>
    <lineage>
        <taxon>Bacteria</taxon>
        <taxon>Pseudomonadati</taxon>
        <taxon>Pseudomonadota</taxon>
        <taxon>Alphaproteobacteria</taxon>
        <taxon>Hyphomicrobiales</taxon>
        <taxon>Rhizobiaceae</taxon>
        <taxon>Ferranicluibacter</taxon>
    </lineage>
</organism>
<evidence type="ECO:0000259" key="1">
    <source>
        <dbReference type="Pfam" id="PF01738"/>
    </source>
</evidence>